<dbReference type="AlphaFoldDB" id="M3ARP9"/>
<feature type="compositionally biased region" description="Polar residues" evidence="1">
    <location>
        <begin position="139"/>
        <end position="150"/>
    </location>
</feature>
<proteinExistence type="predicted"/>
<feature type="compositionally biased region" description="Polar residues" evidence="1">
    <location>
        <begin position="36"/>
        <end position="45"/>
    </location>
</feature>
<dbReference type="RefSeq" id="XP_007930381.1">
    <property type="nucleotide sequence ID" value="XM_007932190.1"/>
</dbReference>
<name>M3ARP9_PSEFD</name>
<protein>
    <submittedName>
        <fullName evidence="2">Uncharacterized protein</fullName>
    </submittedName>
</protein>
<dbReference type="VEuPathDB" id="FungiDB:MYCFIDRAFT_204924"/>
<dbReference type="GeneID" id="19336333"/>
<dbReference type="KEGG" id="pfj:MYCFIDRAFT_204924"/>
<evidence type="ECO:0000313" key="2">
    <source>
        <dbReference type="EMBL" id="EME79738.1"/>
    </source>
</evidence>
<dbReference type="EMBL" id="KB446562">
    <property type="protein sequence ID" value="EME79738.1"/>
    <property type="molecule type" value="Genomic_DNA"/>
</dbReference>
<feature type="compositionally biased region" description="Basic and acidic residues" evidence="1">
    <location>
        <begin position="129"/>
        <end position="138"/>
    </location>
</feature>
<reference evidence="2 3" key="1">
    <citation type="journal article" date="2012" name="PLoS Pathog.">
        <title>Diverse lifestyles and strategies of plant pathogenesis encoded in the genomes of eighteen Dothideomycetes fungi.</title>
        <authorList>
            <person name="Ohm R.A."/>
            <person name="Feau N."/>
            <person name="Henrissat B."/>
            <person name="Schoch C.L."/>
            <person name="Horwitz B.A."/>
            <person name="Barry K.W."/>
            <person name="Condon B.J."/>
            <person name="Copeland A.C."/>
            <person name="Dhillon B."/>
            <person name="Glaser F."/>
            <person name="Hesse C.N."/>
            <person name="Kosti I."/>
            <person name="LaButti K."/>
            <person name="Lindquist E.A."/>
            <person name="Lucas S."/>
            <person name="Salamov A.A."/>
            <person name="Bradshaw R.E."/>
            <person name="Ciuffetti L."/>
            <person name="Hamelin R.C."/>
            <person name="Kema G.H.J."/>
            <person name="Lawrence C."/>
            <person name="Scott J.A."/>
            <person name="Spatafora J.W."/>
            <person name="Turgeon B.G."/>
            <person name="de Wit P.J.G.M."/>
            <person name="Zhong S."/>
            <person name="Goodwin S.B."/>
            <person name="Grigoriev I.V."/>
        </authorList>
    </citation>
    <scope>NUCLEOTIDE SEQUENCE [LARGE SCALE GENOMIC DNA]</scope>
    <source>
        <strain evidence="2 3">CIRAD86</strain>
    </source>
</reference>
<dbReference type="Proteomes" id="UP000016932">
    <property type="component" value="Unassembled WGS sequence"/>
</dbReference>
<keyword evidence="3" id="KW-1185">Reference proteome</keyword>
<feature type="region of interest" description="Disordered" evidence="1">
    <location>
        <begin position="125"/>
        <end position="163"/>
    </location>
</feature>
<evidence type="ECO:0000256" key="1">
    <source>
        <dbReference type="SAM" id="MobiDB-lite"/>
    </source>
</evidence>
<dbReference type="HOGENOM" id="CLU_1627813_0_0_1"/>
<feature type="compositionally biased region" description="Basic residues" evidence="1">
    <location>
        <begin position="25"/>
        <end position="35"/>
    </location>
</feature>
<feature type="region of interest" description="Disordered" evidence="1">
    <location>
        <begin position="1"/>
        <end position="52"/>
    </location>
</feature>
<gene>
    <name evidence="2" type="ORF">MYCFIDRAFT_204924</name>
</gene>
<organism evidence="2 3">
    <name type="scientific">Pseudocercospora fijiensis (strain CIRAD86)</name>
    <name type="common">Black leaf streak disease fungus</name>
    <name type="synonym">Mycosphaerella fijiensis</name>
    <dbReference type="NCBI Taxonomy" id="383855"/>
    <lineage>
        <taxon>Eukaryota</taxon>
        <taxon>Fungi</taxon>
        <taxon>Dikarya</taxon>
        <taxon>Ascomycota</taxon>
        <taxon>Pezizomycotina</taxon>
        <taxon>Dothideomycetes</taxon>
        <taxon>Dothideomycetidae</taxon>
        <taxon>Mycosphaerellales</taxon>
        <taxon>Mycosphaerellaceae</taxon>
        <taxon>Pseudocercospora</taxon>
    </lineage>
</organism>
<evidence type="ECO:0000313" key="3">
    <source>
        <dbReference type="Proteomes" id="UP000016932"/>
    </source>
</evidence>
<accession>M3ARP9</accession>
<feature type="compositionally biased region" description="Pro residues" evidence="1">
    <location>
        <begin position="1"/>
        <end position="14"/>
    </location>
</feature>
<feature type="compositionally biased region" description="Polar residues" evidence="1">
    <location>
        <begin position="71"/>
        <end position="92"/>
    </location>
</feature>
<sequence>MLWPPPDTVGPPGRPLRIPDFPPLTRRHPTSHKQSLKSLPAQGTNERPLHDHMTSAQYWNFPVGQAPPWSNPSLDPSDSIFPNYTAGTSESQYGHEISDARKISDVAPNLFGQAQKGVSVADSSLRFHTGIDEQRREASNQQARNTSDEQQVPEEDSNLFGLA</sequence>
<feature type="region of interest" description="Disordered" evidence="1">
    <location>
        <begin position="69"/>
        <end position="93"/>
    </location>
</feature>